<dbReference type="Pfam" id="PF14815">
    <property type="entry name" value="NUDIX_4"/>
    <property type="match status" value="1"/>
</dbReference>
<dbReference type="EMBL" id="VYDA01000083">
    <property type="protein sequence ID" value="MYH60602.1"/>
    <property type="molecule type" value="Genomic_DNA"/>
</dbReference>
<dbReference type="EC" id="3.2.2.31" evidence="5"/>
<dbReference type="InterPro" id="IPR011257">
    <property type="entry name" value="DNA_glycosylase"/>
</dbReference>
<keyword evidence="14" id="KW-0326">Glycosidase</keyword>
<comment type="catalytic activity">
    <reaction evidence="1">
        <text>Hydrolyzes free adenine bases from 7,8-dihydro-8-oxoguanine:adenine mismatched double-stranded DNA, leaving an apurinic site.</text>
        <dbReference type="EC" id="3.2.2.31"/>
    </reaction>
</comment>
<dbReference type="InterPro" id="IPR029119">
    <property type="entry name" value="MutY_C"/>
</dbReference>
<keyword evidence="11" id="KW-0408">Iron</keyword>
<evidence type="ECO:0000259" key="15">
    <source>
        <dbReference type="PROSITE" id="PS51462"/>
    </source>
</evidence>
<evidence type="ECO:0000256" key="12">
    <source>
        <dbReference type="ARBA" id="ARBA00023014"/>
    </source>
</evidence>
<evidence type="ECO:0000256" key="8">
    <source>
        <dbReference type="ARBA" id="ARBA00022723"/>
    </source>
</evidence>
<organism evidence="16">
    <name type="scientific">Caldilineaceae bacterium SB0675_bin_29</name>
    <dbReference type="NCBI Taxonomy" id="2605266"/>
    <lineage>
        <taxon>Bacteria</taxon>
        <taxon>Bacillati</taxon>
        <taxon>Chloroflexota</taxon>
        <taxon>Caldilineae</taxon>
        <taxon>Caldilineales</taxon>
        <taxon>Caldilineaceae</taxon>
    </lineage>
</organism>
<keyword evidence="13" id="KW-0234">DNA repair</keyword>
<dbReference type="InterPro" id="IPR004035">
    <property type="entry name" value="Endouclease-III_FeS-bd_BS"/>
</dbReference>
<feature type="domain" description="Nudix hydrolase" evidence="15">
    <location>
        <begin position="231"/>
        <end position="364"/>
    </location>
</feature>
<dbReference type="GO" id="GO:0035485">
    <property type="term" value="F:adenine/guanine mispair binding"/>
    <property type="evidence" value="ECO:0007669"/>
    <property type="project" value="TreeGrafter"/>
</dbReference>
<name>A0A6B1FSK3_9CHLR</name>
<evidence type="ECO:0000313" key="16">
    <source>
        <dbReference type="EMBL" id="MYH60602.1"/>
    </source>
</evidence>
<dbReference type="SMART" id="SM00478">
    <property type="entry name" value="ENDO3c"/>
    <property type="match status" value="1"/>
</dbReference>
<dbReference type="PANTHER" id="PTHR42944:SF1">
    <property type="entry name" value="ADENINE DNA GLYCOSYLASE"/>
    <property type="match status" value="1"/>
</dbReference>
<sequence>MHKQIADRLTAWQAQQLRELPWRRDPAGARDAYSVWVSEVMAQQTRLSVVEAYFNRWMEQFPTLEALASADQQEVLKLWEGLGYYSRARNLHRAAQIVVSEFGGQLPRTRAELLTLPGIGEYTAGAILSLAFGQHEPVLDGNAKRVISRLWDIETRIDLRSTENRLWRLSRKMVEAASAPGAMNEGLMELGALVCRRRNPLCHGCPVQSNCLAHGRGVEEERPVRAPGQKVPHLEFAAAIIWEDVPGQSRMLISQRPEPGLLGGLWSFPNGAKEADDEDLQACLRRAVRESLGVAVRVGERAETVEHTFTHFRMTLVAFHARITEGEPQAVGAADWCWTRLNEIEKFPCPVPDRKIIAALRKLAKESQAAT</sequence>
<dbReference type="GO" id="GO:0006298">
    <property type="term" value="P:mismatch repair"/>
    <property type="evidence" value="ECO:0007669"/>
    <property type="project" value="TreeGrafter"/>
</dbReference>
<comment type="cofactor">
    <cofactor evidence="2">
        <name>[4Fe-4S] cluster</name>
        <dbReference type="ChEBI" id="CHEBI:49883"/>
    </cofactor>
</comment>
<dbReference type="Gene3D" id="3.90.79.10">
    <property type="entry name" value="Nucleoside Triphosphate Pyrophosphohydrolase"/>
    <property type="match status" value="1"/>
</dbReference>
<dbReference type="InterPro" id="IPR044298">
    <property type="entry name" value="MIG/MutY"/>
</dbReference>
<dbReference type="Pfam" id="PF00633">
    <property type="entry name" value="HHH"/>
    <property type="match status" value="1"/>
</dbReference>
<keyword evidence="7" id="KW-0004">4Fe-4S</keyword>
<evidence type="ECO:0000256" key="4">
    <source>
        <dbReference type="ARBA" id="ARBA00008343"/>
    </source>
</evidence>
<dbReference type="Gene3D" id="1.10.340.30">
    <property type="entry name" value="Hypothetical protein, domain 2"/>
    <property type="match status" value="1"/>
</dbReference>
<evidence type="ECO:0000256" key="14">
    <source>
        <dbReference type="ARBA" id="ARBA00023295"/>
    </source>
</evidence>
<dbReference type="InterPro" id="IPR015797">
    <property type="entry name" value="NUDIX_hydrolase-like_dom_sf"/>
</dbReference>
<evidence type="ECO:0000256" key="13">
    <source>
        <dbReference type="ARBA" id="ARBA00023204"/>
    </source>
</evidence>
<evidence type="ECO:0000256" key="2">
    <source>
        <dbReference type="ARBA" id="ARBA00001966"/>
    </source>
</evidence>
<evidence type="ECO:0000256" key="3">
    <source>
        <dbReference type="ARBA" id="ARBA00002933"/>
    </source>
</evidence>
<evidence type="ECO:0000256" key="11">
    <source>
        <dbReference type="ARBA" id="ARBA00023004"/>
    </source>
</evidence>
<dbReference type="PROSITE" id="PS00764">
    <property type="entry name" value="ENDONUCLEASE_III_1"/>
    <property type="match status" value="1"/>
</dbReference>
<dbReference type="GO" id="GO:0006284">
    <property type="term" value="P:base-excision repair"/>
    <property type="evidence" value="ECO:0007669"/>
    <property type="project" value="InterPro"/>
</dbReference>
<dbReference type="GO" id="GO:0051539">
    <property type="term" value="F:4 iron, 4 sulfur cluster binding"/>
    <property type="evidence" value="ECO:0007669"/>
    <property type="project" value="UniProtKB-KW"/>
</dbReference>
<comment type="caution">
    <text evidence="16">The sequence shown here is derived from an EMBL/GenBank/DDBJ whole genome shotgun (WGS) entry which is preliminary data.</text>
</comment>
<dbReference type="GO" id="GO:0046872">
    <property type="term" value="F:metal ion binding"/>
    <property type="evidence" value="ECO:0007669"/>
    <property type="project" value="UniProtKB-KW"/>
</dbReference>
<dbReference type="PROSITE" id="PS51462">
    <property type="entry name" value="NUDIX"/>
    <property type="match status" value="1"/>
</dbReference>
<evidence type="ECO:0000256" key="5">
    <source>
        <dbReference type="ARBA" id="ARBA00012045"/>
    </source>
</evidence>
<dbReference type="PROSITE" id="PS01155">
    <property type="entry name" value="ENDONUCLEASE_III_2"/>
    <property type="match status" value="1"/>
</dbReference>
<gene>
    <name evidence="16" type="primary">mutY</name>
    <name evidence="16" type="ORF">F4148_02160</name>
</gene>
<evidence type="ECO:0000256" key="7">
    <source>
        <dbReference type="ARBA" id="ARBA00022485"/>
    </source>
</evidence>
<keyword evidence="8" id="KW-0479">Metal-binding</keyword>
<dbReference type="NCBIfam" id="TIGR01084">
    <property type="entry name" value="mutY"/>
    <property type="match status" value="1"/>
</dbReference>
<dbReference type="Pfam" id="PF00730">
    <property type="entry name" value="HhH-GPD"/>
    <property type="match status" value="1"/>
</dbReference>
<dbReference type="InterPro" id="IPR005760">
    <property type="entry name" value="A/G_AdeGlyc_MutY"/>
</dbReference>
<proteinExistence type="inferred from homology"/>
<dbReference type="Gene3D" id="1.10.1670.10">
    <property type="entry name" value="Helix-hairpin-Helix base-excision DNA repair enzymes (C-terminal)"/>
    <property type="match status" value="1"/>
</dbReference>
<evidence type="ECO:0000256" key="9">
    <source>
        <dbReference type="ARBA" id="ARBA00022763"/>
    </source>
</evidence>
<accession>A0A6B1FSK3</accession>
<dbReference type="SUPFAM" id="SSF55811">
    <property type="entry name" value="Nudix"/>
    <property type="match status" value="1"/>
</dbReference>
<keyword evidence="9" id="KW-0227">DNA damage</keyword>
<dbReference type="SUPFAM" id="SSF48150">
    <property type="entry name" value="DNA-glycosylase"/>
    <property type="match status" value="1"/>
</dbReference>
<dbReference type="GO" id="GO:0032357">
    <property type="term" value="F:oxidized purine DNA binding"/>
    <property type="evidence" value="ECO:0007669"/>
    <property type="project" value="TreeGrafter"/>
</dbReference>
<comment type="function">
    <text evidence="3">Adenine glycosylase active on G-A mispairs. MutY also corrects error-prone DNA synthesis past GO lesions which are due to the oxidatively damaged form of guanine: 7,8-dihydro-8-oxoguanine (8-oxo-dGTP).</text>
</comment>
<dbReference type="FunFam" id="1.10.340.30:FF:000002">
    <property type="entry name" value="Adenine DNA glycosylase"/>
    <property type="match status" value="1"/>
</dbReference>
<dbReference type="AlphaFoldDB" id="A0A6B1FSK3"/>
<keyword evidence="12" id="KW-0411">Iron-sulfur</keyword>
<dbReference type="InterPro" id="IPR023170">
    <property type="entry name" value="HhH_base_excis_C"/>
</dbReference>
<keyword evidence="10" id="KW-0378">Hydrolase</keyword>
<dbReference type="GO" id="GO:0000701">
    <property type="term" value="F:purine-specific mismatch base pair DNA N-glycosylase activity"/>
    <property type="evidence" value="ECO:0007669"/>
    <property type="project" value="UniProtKB-EC"/>
</dbReference>
<protein>
    <recommendedName>
        <fullName evidence="6">Adenine DNA glycosylase</fullName>
        <ecNumber evidence="5">3.2.2.31</ecNumber>
    </recommendedName>
</protein>
<evidence type="ECO:0000256" key="10">
    <source>
        <dbReference type="ARBA" id="ARBA00022801"/>
    </source>
</evidence>
<dbReference type="InterPro" id="IPR003265">
    <property type="entry name" value="HhH-GPD_domain"/>
</dbReference>
<evidence type="ECO:0000256" key="6">
    <source>
        <dbReference type="ARBA" id="ARBA00022023"/>
    </source>
</evidence>
<reference evidence="16" key="1">
    <citation type="submission" date="2019-09" db="EMBL/GenBank/DDBJ databases">
        <title>Characterisation of the sponge microbiome using genome-centric metagenomics.</title>
        <authorList>
            <person name="Engelberts J.P."/>
            <person name="Robbins S.J."/>
            <person name="De Goeij J.M."/>
            <person name="Aranda M."/>
            <person name="Bell S.C."/>
            <person name="Webster N.S."/>
        </authorList>
    </citation>
    <scope>NUCLEOTIDE SEQUENCE</scope>
    <source>
        <strain evidence="16">SB0675_bin_29</strain>
    </source>
</reference>
<dbReference type="GO" id="GO:0034039">
    <property type="term" value="F:8-oxo-7,8-dihydroguanine DNA N-glycosylase activity"/>
    <property type="evidence" value="ECO:0007669"/>
    <property type="project" value="TreeGrafter"/>
</dbReference>
<dbReference type="InterPro" id="IPR004036">
    <property type="entry name" value="Endonuclease-III-like_CS2"/>
</dbReference>
<dbReference type="CDD" id="cd00056">
    <property type="entry name" value="ENDO3c"/>
    <property type="match status" value="1"/>
</dbReference>
<dbReference type="PANTHER" id="PTHR42944">
    <property type="entry name" value="ADENINE DNA GLYCOSYLASE"/>
    <property type="match status" value="1"/>
</dbReference>
<evidence type="ECO:0000256" key="1">
    <source>
        <dbReference type="ARBA" id="ARBA00000843"/>
    </source>
</evidence>
<dbReference type="InterPro" id="IPR000445">
    <property type="entry name" value="HhH_motif"/>
</dbReference>
<comment type="similarity">
    <text evidence="4">Belongs to the Nth/MutY family.</text>
</comment>
<dbReference type="InterPro" id="IPR000086">
    <property type="entry name" value="NUDIX_hydrolase_dom"/>
</dbReference>